<sequence>MEKKIKSEEELNYKNIWELMKQMVDYYTADKKYLTRREIKYIIRVCESRQPSIPIKET</sequence>
<name>A0A7Y2L4S5_9THEO</name>
<evidence type="ECO:0000313" key="2">
    <source>
        <dbReference type="Proteomes" id="UP000529861"/>
    </source>
</evidence>
<dbReference type="AlphaFoldDB" id="A0A7Y2L4S5"/>
<organism evidence="1 2">
    <name type="scientific">Caldanaerobacter subterraneus</name>
    <dbReference type="NCBI Taxonomy" id="911092"/>
    <lineage>
        <taxon>Bacteria</taxon>
        <taxon>Bacillati</taxon>
        <taxon>Bacillota</taxon>
        <taxon>Clostridia</taxon>
        <taxon>Thermoanaerobacterales</taxon>
        <taxon>Thermoanaerobacteraceae</taxon>
        <taxon>Caldanaerobacter</taxon>
    </lineage>
</organism>
<accession>A0A7Y2L4S5</accession>
<evidence type="ECO:0000313" key="1">
    <source>
        <dbReference type="EMBL" id="NNG65778.1"/>
    </source>
</evidence>
<protein>
    <submittedName>
        <fullName evidence="1">Uncharacterized protein</fullName>
    </submittedName>
</protein>
<dbReference type="Proteomes" id="UP000529861">
    <property type="component" value="Unassembled WGS sequence"/>
</dbReference>
<comment type="caution">
    <text evidence="1">The sequence shown here is derived from an EMBL/GenBank/DDBJ whole genome shotgun (WGS) entry which is preliminary data.</text>
</comment>
<gene>
    <name evidence="1" type="ORF">HKI81_00690</name>
</gene>
<proteinExistence type="predicted"/>
<dbReference type="EMBL" id="JABEQB010000001">
    <property type="protein sequence ID" value="NNG65778.1"/>
    <property type="molecule type" value="Genomic_DNA"/>
</dbReference>
<dbReference type="RefSeq" id="WP_022587609.1">
    <property type="nucleotide sequence ID" value="NZ_JABEQB010000001.1"/>
</dbReference>
<reference evidence="1 2" key="1">
    <citation type="submission" date="2020-04" db="EMBL/GenBank/DDBJ databases">
        <title>Draft genome sequence of Caldanaerobacter sunterraneus. strain 1523vc isolated from Griffin hot spring, Kamchatka, Russia.</title>
        <authorList>
            <person name="Toshchakov S.V."/>
            <person name="Podosokorskaya O.A."/>
            <person name="Kublanov I.V."/>
            <person name="Korzhenkov A."/>
            <person name="Patrushev M.V."/>
        </authorList>
    </citation>
    <scope>NUCLEOTIDE SEQUENCE [LARGE SCALE GENOMIC DNA]</scope>
    <source>
        <strain evidence="1 2">1523vc</strain>
    </source>
</reference>